<dbReference type="GO" id="GO:0008081">
    <property type="term" value="F:phosphoric diester hydrolase activity"/>
    <property type="evidence" value="ECO:0007669"/>
    <property type="project" value="InterPro"/>
</dbReference>
<dbReference type="OrthoDB" id="9803916at2"/>
<dbReference type="InterPro" id="IPR036866">
    <property type="entry name" value="RibonucZ/Hydroxyglut_hydro"/>
</dbReference>
<dbReference type="NCBIfam" id="TIGR03307">
    <property type="entry name" value="PhnP"/>
    <property type="match status" value="1"/>
</dbReference>
<dbReference type="Proteomes" id="UP000006690">
    <property type="component" value="Chromosome"/>
</dbReference>
<gene>
    <name evidence="2" type="primary">phnP</name>
    <name evidence="2" type="ordered locus">PAJ_1691</name>
</gene>
<dbReference type="Gene3D" id="3.60.15.10">
    <property type="entry name" value="Ribonuclease Z/Hydroxyacylglutathione hydrolase-like"/>
    <property type="match status" value="1"/>
</dbReference>
<accession>A0A0H3KXI8</accession>
<evidence type="ECO:0000313" key="3">
    <source>
        <dbReference type="Proteomes" id="UP000006690"/>
    </source>
</evidence>
<dbReference type="InterPro" id="IPR017693">
    <property type="entry name" value="Phosphonate_metab_PhnP"/>
</dbReference>
<dbReference type="RefSeq" id="WP_014594004.1">
    <property type="nucleotide sequence ID" value="NC_017531.2"/>
</dbReference>
<dbReference type="GO" id="GO:0019700">
    <property type="term" value="P:organic phosphonate catabolic process"/>
    <property type="evidence" value="ECO:0007669"/>
    <property type="project" value="InterPro"/>
</dbReference>
<evidence type="ECO:0000313" key="2">
    <source>
        <dbReference type="EMBL" id="BAK11771.1"/>
    </source>
</evidence>
<dbReference type="InterPro" id="IPR035682">
    <property type="entry name" value="PhnP_MBL"/>
</dbReference>
<dbReference type="eggNOG" id="COG1235">
    <property type="taxonomic scope" value="Bacteria"/>
</dbReference>
<dbReference type="SMART" id="SM00849">
    <property type="entry name" value="Lactamase_B"/>
    <property type="match status" value="1"/>
</dbReference>
<proteinExistence type="predicted"/>
<sequence>MKLTLLGTGGVTGAPVFGCDCHACLRARDASRYRRAPTSALIEAGRERILLDAGLPLLAERFQPGEINRILLTHYHMDHVQGLFTLRWGEGESIPVWGPPDDKGCDDLFKHPGLLDFRPALTPYVAHQFGELQVTPLPLQHSRLTHGYLFDWHGSRLAWLCDTCGLPPDTADFLRGQRLDHLLVDCNDPPGQGGRNHNDLTAALNIIDELKPHQAWLIHLSHHMDNWLAEHALPDGVRAACDGLSLSLGADLPVTV</sequence>
<dbReference type="Pfam" id="PF12706">
    <property type="entry name" value="Lactamase_B_2"/>
    <property type="match status" value="1"/>
</dbReference>
<organism evidence="2 3">
    <name type="scientific">Pantoea ananatis (strain AJ13355)</name>
    <dbReference type="NCBI Taxonomy" id="932677"/>
    <lineage>
        <taxon>Bacteria</taxon>
        <taxon>Pseudomonadati</taxon>
        <taxon>Pseudomonadota</taxon>
        <taxon>Gammaproteobacteria</taxon>
        <taxon>Enterobacterales</taxon>
        <taxon>Erwiniaceae</taxon>
        <taxon>Pantoea</taxon>
    </lineage>
</organism>
<dbReference type="KEGG" id="paj:PAJ_1691"/>
<protein>
    <submittedName>
        <fullName evidence="2">Protein PhnP</fullName>
    </submittedName>
</protein>
<reference evidence="3" key="1">
    <citation type="journal article" date="2012" name="Appl. Microbiol. Biotechnol.">
        <title>The complete genome sequence of Pantoea ananatis AJ13355, an organism with great biotechnological potential.</title>
        <authorList>
            <person name="Hara Y."/>
            <person name="Kadotani N."/>
            <person name="Izui H."/>
            <person name="Katashkina J.I."/>
            <person name="Kuvaeva T.M."/>
            <person name="Andreeva I.G."/>
            <person name="Golubeva L.I."/>
            <person name="Malko D.B."/>
            <person name="Makeev V.J."/>
            <person name="Mashko S.V."/>
            <person name="Kozlov Y.I."/>
        </authorList>
    </citation>
    <scope>NUCLEOTIDE SEQUENCE [LARGE SCALE GENOMIC DNA]</scope>
    <source>
        <strain evidence="3">AJ13355</strain>
    </source>
</reference>
<dbReference type="InterPro" id="IPR001279">
    <property type="entry name" value="Metallo-B-lactamas"/>
</dbReference>
<dbReference type="PANTHER" id="PTHR42663:SF6">
    <property type="entry name" value="HYDROLASE C777.06C-RELATED"/>
    <property type="match status" value="1"/>
</dbReference>
<feature type="domain" description="Metallo-beta-lactamase" evidence="1">
    <location>
        <begin position="36"/>
        <end position="222"/>
    </location>
</feature>
<dbReference type="SUPFAM" id="SSF56281">
    <property type="entry name" value="Metallo-hydrolase/oxidoreductase"/>
    <property type="match status" value="1"/>
</dbReference>
<dbReference type="HOGENOM" id="CLU_044538_3_0_6"/>
<dbReference type="CDD" id="cd07736">
    <property type="entry name" value="PhnP-like_MBL-fold"/>
    <property type="match status" value="1"/>
</dbReference>
<evidence type="ECO:0000259" key="1">
    <source>
        <dbReference type="SMART" id="SM00849"/>
    </source>
</evidence>
<name>A0A0H3KXI8_PANAA</name>
<dbReference type="GeneID" id="57267712"/>
<dbReference type="PATRIC" id="fig|553.3.peg.1717"/>
<dbReference type="AlphaFoldDB" id="A0A0H3KXI8"/>
<dbReference type="PANTHER" id="PTHR42663">
    <property type="entry name" value="HYDROLASE C777.06C-RELATED-RELATED"/>
    <property type="match status" value="1"/>
</dbReference>
<dbReference type="EMBL" id="AP012032">
    <property type="protein sequence ID" value="BAK11771.1"/>
    <property type="molecule type" value="Genomic_DNA"/>
</dbReference>